<feature type="domain" description="EamA" evidence="7">
    <location>
        <begin position="131"/>
        <end position="265"/>
    </location>
</feature>
<dbReference type="PANTHER" id="PTHR22911:SF6">
    <property type="entry name" value="SOLUTE CARRIER FAMILY 35 MEMBER G1"/>
    <property type="match status" value="1"/>
</dbReference>
<dbReference type="GO" id="GO:0016020">
    <property type="term" value="C:membrane"/>
    <property type="evidence" value="ECO:0007669"/>
    <property type="project" value="UniProtKB-SubCell"/>
</dbReference>
<organism evidence="8 9">
    <name type="scientific">Microbotryum intermedium</name>
    <dbReference type="NCBI Taxonomy" id="269621"/>
    <lineage>
        <taxon>Eukaryota</taxon>
        <taxon>Fungi</taxon>
        <taxon>Dikarya</taxon>
        <taxon>Basidiomycota</taxon>
        <taxon>Pucciniomycotina</taxon>
        <taxon>Microbotryomycetes</taxon>
        <taxon>Microbotryales</taxon>
        <taxon>Microbotryaceae</taxon>
        <taxon>Microbotryum</taxon>
    </lineage>
</organism>
<evidence type="ECO:0000256" key="1">
    <source>
        <dbReference type="ARBA" id="ARBA00004141"/>
    </source>
</evidence>
<evidence type="ECO:0000256" key="6">
    <source>
        <dbReference type="SAM" id="Phobius"/>
    </source>
</evidence>
<gene>
    <name evidence="8" type="ORF">BQ2448_84</name>
</gene>
<feature type="transmembrane region" description="Helical" evidence="6">
    <location>
        <begin position="352"/>
        <end position="373"/>
    </location>
</feature>
<feature type="transmembrane region" description="Helical" evidence="6">
    <location>
        <begin position="321"/>
        <end position="340"/>
    </location>
</feature>
<dbReference type="EMBL" id="FMSP01000003">
    <property type="protein sequence ID" value="SCV67963.1"/>
    <property type="molecule type" value="Genomic_DNA"/>
</dbReference>
<feature type="transmembrane region" description="Helical" evidence="6">
    <location>
        <begin position="226"/>
        <end position="244"/>
    </location>
</feature>
<dbReference type="SUPFAM" id="SSF103481">
    <property type="entry name" value="Multidrug resistance efflux transporter EmrE"/>
    <property type="match status" value="2"/>
</dbReference>
<reference evidence="9" key="1">
    <citation type="submission" date="2016-09" db="EMBL/GenBank/DDBJ databases">
        <authorList>
            <person name="Jeantristanb JTB J.-T."/>
            <person name="Ricardo R."/>
        </authorList>
    </citation>
    <scope>NUCLEOTIDE SEQUENCE [LARGE SCALE GENOMIC DNA]</scope>
</reference>
<comment type="subcellular location">
    <subcellularLocation>
        <location evidence="1">Membrane</location>
        <topology evidence="1">Multi-pass membrane protein</topology>
    </subcellularLocation>
</comment>
<evidence type="ECO:0000256" key="3">
    <source>
        <dbReference type="ARBA" id="ARBA00022989"/>
    </source>
</evidence>
<feature type="transmembrane region" description="Helical" evidence="6">
    <location>
        <begin position="408"/>
        <end position="426"/>
    </location>
</feature>
<dbReference type="OrthoDB" id="306876at2759"/>
<dbReference type="InterPro" id="IPR037185">
    <property type="entry name" value="EmrE-like"/>
</dbReference>
<proteinExistence type="predicted"/>
<sequence length="531" mass="57601">MTTTTSTLRYAPRDPKTINSDRVLPFVVTNTPGLSSDSPTTASPSPADYYMRRGLHGGHRSSPSVSPLLPSRSSPRAGGSNDDNDDDDGLDEIDRDAPRRWARFKKDYQDDRPGILGVLDRTKEFVKRNEGFLLIGAAQAFLATISACVKALQERMNMPVWELILVRMSLTWIGCYTWMRCNNIEHPFLGPPGVRFLLAARGFVGFWGIAPLYYSLRYIPLSDATVLGFLAPFIIGVLGSVFLGEDYSLTEGLVALVSLCGVVLIAKPSFLFPGHLSQAPEGVTPEQRTFAVFVCLGSSFGAAAAYLLIRKIGKRASATHSIAYFSIYCCLVSSLYPILFDSPPVFYFTDPTFWLLITPIGIFGFVAQALLTLGLQREAAGRGSLAVFSNLLFAMVIEKIVFGKLPDFLSLCGAAIIVAGGVKIALMKVSQANQAVVQGTESRVHERDVERDLEGRGAGGGLQIHEEEGEEGEHSTDGGEDKGKSKPSTHLAVMKSTKTRSNSFGRGLGEGLLEESEADRRSEVAATALNR</sequence>
<evidence type="ECO:0000256" key="4">
    <source>
        <dbReference type="ARBA" id="ARBA00023136"/>
    </source>
</evidence>
<feature type="compositionally biased region" description="Basic and acidic residues" evidence="5">
    <location>
        <begin position="472"/>
        <end position="484"/>
    </location>
</feature>
<name>A0A238F7G6_9BASI</name>
<dbReference type="InterPro" id="IPR000620">
    <property type="entry name" value="EamA_dom"/>
</dbReference>
<feature type="region of interest" description="Disordered" evidence="5">
    <location>
        <begin position="1"/>
        <end position="94"/>
    </location>
</feature>
<protein>
    <submittedName>
        <fullName evidence="8">BQ2448_84 protein</fullName>
    </submittedName>
</protein>
<dbReference type="PANTHER" id="PTHR22911">
    <property type="entry name" value="ACYL-MALONYL CONDENSING ENZYME-RELATED"/>
    <property type="match status" value="1"/>
</dbReference>
<feature type="compositionally biased region" description="Low complexity" evidence="5">
    <location>
        <begin position="60"/>
        <end position="76"/>
    </location>
</feature>
<dbReference type="AlphaFoldDB" id="A0A238F7G6"/>
<dbReference type="Proteomes" id="UP000198372">
    <property type="component" value="Unassembled WGS sequence"/>
</dbReference>
<keyword evidence="2 6" id="KW-0812">Transmembrane</keyword>
<evidence type="ECO:0000259" key="7">
    <source>
        <dbReference type="Pfam" id="PF00892"/>
    </source>
</evidence>
<keyword evidence="3 6" id="KW-1133">Transmembrane helix</keyword>
<feature type="transmembrane region" description="Helical" evidence="6">
    <location>
        <begin position="385"/>
        <end position="402"/>
    </location>
</feature>
<evidence type="ECO:0000256" key="2">
    <source>
        <dbReference type="ARBA" id="ARBA00022692"/>
    </source>
</evidence>
<evidence type="ECO:0000313" key="8">
    <source>
        <dbReference type="EMBL" id="SCV67963.1"/>
    </source>
</evidence>
<evidence type="ECO:0000313" key="9">
    <source>
        <dbReference type="Proteomes" id="UP000198372"/>
    </source>
</evidence>
<dbReference type="Pfam" id="PF00892">
    <property type="entry name" value="EamA"/>
    <property type="match status" value="2"/>
</dbReference>
<feature type="region of interest" description="Disordered" evidence="5">
    <location>
        <begin position="440"/>
        <end position="531"/>
    </location>
</feature>
<accession>A0A238F7G6</accession>
<feature type="transmembrane region" description="Helical" evidence="6">
    <location>
        <begin position="164"/>
        <end position="181"/>
    </location>
</feature>
<feature type="transmembrane region" description="Helical" evidence="6">
    <location>
        <begin position="131"/>
        <end position="152"/>
    </location>
</feature>
<feature type="compositionally biased region" description="Basic and acidic residues" evidence="5">
    <location>
        <begin position="442"/>
        <end position="455"/>
    </location>
</feature>
<keyword evidence="9" id="KW-1185">Reference proteome</keyword>
<keyword evidence="4 6" id="KW-0472">Membrane</keyword>
<feature type="transmembrane region" description="Helical" evidence="6">
    <location>
        <begin position="253"/>
        <end position="270"/>
    </location>
</feature>
<feature type="compositionally biased region" description="Low complexity" evidence="5">
    <location>
        <begin position="35"/>
        <end position="48"/>
    </location>
</feature>
<evidence type="ECO:0000256" key="5">
    <source>
        <dbReference type="SAM" id="MobiDB-lite"/>
    </source>
</evidence>
<feature type="transmembrane region" description="Helical" evidence="6">
    <location>
        <begin position="290"/>
        <end position="309"/>
    </location>
</feature>
<feature type="domain" description="EamA" evidence="7">
    <location>
        <begin position="290"/>
        <end position="420"/>
    </location>
</feature>
<feature type="transmembrane region" description="Helical" evidence="6">
    <location>
        <begin position="193"/>
        <end position="214"/>
    </location>
</feature>
<feature type="compositionally biased region" description="Acidic residues" evidence="5">
    <location>
        <begin position="82"/>
        <end position="94"/>
    </location>
</feature>
<dbReference type="STRING" id="269621.A0A238F7G6"/>